<evidence type="ECO:0000313" key="3">
    <source>
        <dbReference type="EMBL" id="MDB8749718.1"/>
    </source>
</evidence>
<evidence type="ECO:0000256" key="1">
    <source>
        <dbReference type="SAM" id="MobiDB-lite"/>
    </source>
</evidence>
<accession>A0AAW6ED79</accession>
<sequence>MKITMDTTFQEIRDAFANINTDDIEHDEFAQQIDNIRNNIKNDGNIDKQYFDFLIAIILGGFMSSSENRLYIKKYNSKFFSGAPDGNSWRAAFLGAMGLSSKNKKKISDVAKKIFDKEKNELKKEFANFCKELPSNCTLTQLTQACSTGLFDQNSYPILYKYCDNPTSQNSTPLRIKINNIIPYFISQPLTAVPAQAPIQQPQVKPYDPNEVTQYIGHCIKNSRKKNIIFTGAPGTGKTYSVEKYVNEQNSEQLDSICSYSSRYFKFVQFHGSYDYTDFVEGLRPIERGDQMVFVRMDGTFKALCREAAEAEKENGKKASTYYFVIDEINRAELSKVFGELMYCFEKRGSEHKVQTQYHNLPTYGETKNGIEKLNNDIFKDGFYVPENVVIIGTMNDIDRNVETFDFALRRRFDWIPIKANDFMETSLRSMLNDEKVSKDLAQRAIRMNEVISGESGKRFGLNEDYHIGPAYFKDYDKAKSMGKNLDDIWKRNIEPILKEYLRGKNGVDKFINDCHKALMNDQSGDKDTNEPQTTAEDEE</sequence>
<dbReference type="RefSeq" id="WP_195220772.1">
    <property type="nucleotide sequence ID" value="NZ_JADMWL010000005.1"/>
</dbReference>
<dbReference type="AlphaFoldDB" id="A0AAW6ED79"/>
<feature type="compositionally biased region" description="Basic and acidic residues" evidence="1">
    <location>
        <begin position="520"/>
        <end position="530"/>
    </location>
</feature>
<dbReference type="Gene3D" id="3.40.50.300">
    <property type="entry name" value="P-loop containing nucleotide triphosphate hydrolases"/>
    <property type="match status" value="1"/>
</dbReference>
<dbReference type="Pfam" id="PF07728">
    <property type="entry name" value="AAA_5"/>
    <property type="match status" value="1"/>
</dbReference>
<dbReference type="SUPFAM" id="SSF52540">
    <property type="entry name" value="P-loop containing nucleoside triphosphate hydrolases"/>
    <property type="match status" value="1"/>
</dbReference>
<dbReference type="PANTHER" id="PTHR37291">
    <property type="entry name" value="5-METHYLCYTOSINE-SPECIFIC RESTRICTION ENZYME B"/>
    <property type="match status" value="1"/>
</dbReference>
<dbReference type="InterPro" id="IPR027417">
    <property type="entry name" value="P-loop_NTPase"/>
</dbReference>
<proteinExistence type="predicted"/>
<dbReference type="Proteomes" id="UP001213042">
    <property type="component" value="Unassembled WGS sequence"/>
</dbReference>
<dbReference type="InterPro" id="IPR011704">
    <property type="entry name" value="ATPase_dyneun-rel_AAA"/>
</dbReference>
<dbReference type="GO" id="GO:0016887">
    <property type="term" value="F:ATP hydrolysis activity"/>
    <property type="evidence" value="ECO:0007669"/>
    <property type="project" value="InterPro"/>
</dbReference>
<organism evidence="3 4">
    <name type="scientific">Ruminococcus bicirculans</name>
    <name type="common">ex Wegman et al. 2014</name>
    <dbReference type="NCBI Taxonomy" id="1160721"/>
    <lineage>
        <taxon>Bacteria</taxon>
        <taxon>Bacillati</taxon>
        <taxon>Bacillota</taxon>
        <taxon>Clostridia</taxon>
        <taxon>Eubacteriales</taxon>
        <taxon>Oscillospiraceae</taxon>
        <taxon>Ruminococcus</taxon>
    </lineage>
</organism>
<dbReference type="EMBL" id="JAQMLU010000005">
    <property type="protein sequence ID" value="MDB8749718.1"/>
    <property type="molecule type" value="Genomic_DNA"/>
</dbReference>
<dbReference type="GO" id="GO:0005524">
    <property type="term" value="F:ATP binding"/>
    <property type="evidence" value="ECO:0007669"/>
    <property type="project" value="InterPro"/>
</dbReference>
<feature type="region of interest" description="Disordered" evidence="1">
    <location>
        <begin position="520"/>
        <end position="540"/>
    </location>
</feature>
<gene>
    <name evidence="3" type="ORF">PNW00_04560</name>
</gene>
<name>A0AAW6ED79_9FIRM</name>
<dbReference type="PANTHER" id="PTHR37291:SF1">
    <property type="entry name" value="TYPE IV METHYL-DIRECTED RESTRICTION ENZYME ECOKMCRB SUBUNIT"/>
    <property type="match status" value="1"/>
</dbReference>
<comment type="caution">
    <text evidence="3">The sequence shown here is derived from an EMBL/GenBank/DDBJ whole genome shotgun (WGS) entry which is preliminary data.</text>
</comment>
<feature type="compositionally biased region" description="Polar residues" evidence="1">
    <location>
        <begin position="531"/>
        <end position="540"/>
    </location>
</feature>
<dbReference type="InterPro" id="IPR052934">
    <property type="entry name" value="Methyl-DNA_Rec/Restrict_Enz"/>
</dbReference>
<evidence type="ECO:0000313" key="4">
    <source>
        <dbReference type="Proteomes" id="UP001213042"/>
    </source>
</evidence>
<feature type="domain" description="ATPase dynein-related AAA" evidence="2">
    <location>
        <begin position="227"/>
        <end position="413"/>
    </location>
</feature>
<protein>
    <submittedName>
        <fullName evidence="3">AAA family ATPase</fullName>
    </submittedName>
</protein>
<evidence type="ECO:0000259" key="2">
    <source>
        <dbReference type="Pfam" id="PF07728"/>
    </source>
</evidence>
<reference evidence="3" key="1">
    <citation type="submission" date="2023-01" db="EMBL/GenBank/DDBJ databases">
        <title>Human gut microbiome strain richness.</title>
        <authorList>
            <person name="Chen-Liaw A."/>
        </authorList>
    </citation>
    <scope>NUCLEOTIDE SEQUENCE</scope>
    <source>
        <strain evidence="3">D43st1_D9_D43t1_170807</strain>
    </source>
</reference>